<evidence type="ECO:0000256" key="6">
    <source>
        <dbReference type="ARBA" id="ARBA00022917"/>
    </source>
</evidence>
<dbReference type="PANTHER" id="PTHR43766:SF1">
    <property type="entry name" value="TRYPTOPHAN--TRNA LIGASE, MITOCHONDRIAL"/>
    <property type="match status" value="1"/>
</dbReference>
<dbReference type="WBParaSite" id="nRc.2.0.1.t08558-RA">
    <property type="protein sequence ID" value="nRc.2.0.1.t08558-RA"/>
    <property type="gene ID" value="nRc.2.0.1.g08558"/>
</dbReference>
<dbReference type="PRINTS" id="PR01039">
    <property type="entry name" value="TRNASYNTHTRP"/>
</dbReference>
<dbReference type="GO" id="GO:0005524">
    <property type="term" value="F:ATP binding"/>
    <property type="evidence" value="ECO:0007669"/>
    <property type="project" value="UniProtKB-KW"/>
</dbReference>
<evidence type="ECO:0000256" key="9">
    <source>
        <dbReference type="RuleBase" id="RU363036"/>
    </source>
</evidence>
<dbReference type="CDD" id="cd00806">
    <property type="entry name" value="TrpRS_core"/>
    <property type="match status" value="1"/>
</dbReference>
<keyword evidence="7 9" id="KW-0030">Aminoacyl-tRNA synthetase</keyword>
<dbReference type="EC" id="6.1.1.2" evidence="2"/>
<evidence type="ECO:0000313" key="12">
    <source>
        <dbReference type="WBParaSite" id="nRc.2.0.1.t08558-RA"/>
    </source>
</evidence>
<evidence type="ECO:0000256" key="2">
    <source>
        <dbReference type="ARBA" id="ARBA00013161"/>
    </source>
</evidence>
<protein>
    <recommendedName>
        <fullName evidence="2">tryptophan--tRNA ligase</fullName>
        <ecNumber evidence="2">6.1.1.2</ecNumber>
    </recommendedName>
    <alternativeName>
        <fullName evidence="8">Tryptophanyl-tRNA synthetase</fullName>
    </alternativeName>
</protein>
<dbReference type="GO" id="GO:0005759">
    <property type="term" value="C:mitochondrial matrix"/>
    <property type="evidence" value="ECO:0007669"/>
    <property type="project" value="TreeGrafter"/>
</dbReference>
<dbReference type="Gene3D" id="3.40.50.620">
    <property type="entry name" value="HUPs"/>
    <property type="match status" value="1"/>
</dbReference>
<dbReference type="GO" id="GO:0070183">
    <property type="term" value="P:mitochondrial tryptophanyl-tRNA aminoacylation"/>
    <property type="evidence" value="ECO:0007669"/>
    <property type="project" value="TreeGrafter"/>
</dbReference>
<evidence type="ECO:0000256" key="1">
    <source>
        <dbReference type="ARBA" id="ARBA00005594"/>
    </source>
</evidence>
<dbReference type="SUPFAM" id="SSF52374">
    <property type="entry name" value="Nucleotidylyl transferase"/>
    <property type="match status" value="1"/>
</dbReference>
<reference evidence="12" key="1">
    <citation type="submission" date="2022-11" db="UniProtKB">
        <authorList>
            <consortium name="WormBaseParasite"/>
        </authorList>
    </citation>
    <scope>IDENTIFICATION</scope>
</reference>
<evidence type="ECO:0000256" key="10">
    <source>
        <dbReference type="SAM" id="MobiDB-lite"/>
    </source>
</evidence>
<dbReference type="PROSITE" id="PS00178">
    <property type="entry name" value="AA_TRNA_LIGASE_I"/>
    <property type="match status" value="1"/>
</dbReference>
<keyword evidence="11" id="KW-1185">Reference proteome</keyword>
<dbReference type="Proteomes" id="UP000887565">
    <property type="component" value="Unplaced"/>
</dbReference>
<keyword evidence="6 9" id="KW-0648">Protein biosynthesis</keyword>
<accession>A0A915I352</accession>
<dbReference type="Pfam" id="PF00579">
    <property type="entry name" value="tRNA-synt_1b"/>
    <property type="match status" value="1"/>
</dbReference>
<dbReference type="InterPro" id="IPR001412">
    <property type="entry name" value="aa-tRNA-synth_I_CS"/>
</dbReference>
<dbReference type="InterPro" id="IPR014729">
    <property type="entry name" value="Rossmann-like_a/b/a_fold"/>
</dbReference>
<feature type="region of interest" description="Disordered" evidence="10">
    <location>
        <begin position="17"/>
        <end position="57"/>
    </location>
</feature>
<evidence type="ECO:0000256" key="3">
    <source>
        <dbReference type="ARBA" id="ARBA00022598"/>
    </source>
</evidence>
<dbReference type="InterPro" id="IPR002305">
    <property type="entry name" value="aa-tRNA-synth_Ic"/>
</dbReference>
<dbReference type="NCBIfam" id="TIGR00233">
    <property type="entry name" value="trpS"/>
    <property type="match status" value="1"/>
</dbReference>
<organism evidence="11 12">
    <name type="scientific">Romanomermis culicivorax</name>
    <name type="common">Nematode worm</name>
    <dbReference type="NCBI Taxonomy" id="13658"/>
    <lineage>
        <taxon>Eukaryota</taxon>
        <taxon>Metazoa</taxon>
        <taxon>Ecdysozoa</taxon>
        <taxon>Nematoda</taxon>
        <taxon>Enoplea</taxon>
        <taxon>Dorylaimia</taxon>
        <taxon>Mermithida</taxon>
        <taxon>Mermithoidea</taxon>
        <taxon>Mermithidae</taxon>
        <taxon>Romanomermis</taxon>
    </lineage>
</organism>
<dbReference type="OMA" id="QSHVDEH"/>
<name>A0A915I352_ROMCU</name>
<dbReference type="InterPro" id="IPR002306">
    <property type="entry name" value="Trp-tRNA-ligase"/>
</dbReference>
<keyword evidence="4 9" id="KW-0547">Nucleotide-binding</keyword>
<sequence length="320" mass="36389">MPPNALLKLRKFSSIRRFSTTHSPSGEDSDSKQREIPGNSSTFENESEQSTSADPQKRIIFSGIQPTGVLHLGNYFGAVENWLRLQDEGRYEKMLISVVDLHALTANRTPEERRTDLRRMVACLLACGLDPKRVILFQQSKVPQHALLFWILSSFSTLPQLSGMPTFKEKCEKYRRGEAPLALFSYPVLQAADILLYKATHVPVGDDQSIHLQYARDMALRFNNRYCYPNSFFPMPQILKSSHPRVRNLRDPTRKMSKSDNNGVKGRIDLDDNPDVMVDKVKKAVTDFIAEVREKLCSFAFLSFIFLSYAQIHVAGASEK</sequence>
<feature type="compositionally biased region" description="Polar residues" evidence="10">
    <location>
        <begin position="38"/>
        <end position="54"/>
    </location>
</feature>
<dbReference type="GO" id="GO:0004830">
    <property type="term" value="F:tryptophan-tRNA ligase activity"/>
    <property type="evidence" value="ECO:0007669"/>
    <property type="project" value="UniProtKB-EC"/>
</dbReference>
<keyword evidence="5 9" id="KW-0067">ATP-binding</keyword>
<evidence type="ECO:0000256" key="8">
    <source>
        <dbReference type="ARBA" id="ARBA00030268"/>
    </source>
</evidence>
<proteinExistence type="inferred from homology"/>
<dbReference type="AlphaFoldDB" id="A0A915I352"/>
<evidence type="ECO:0000256" key="4">
    <source>
        <dbReference type="ARBA" id="ARBA00022741"/>
    </source>
</evidence>
<dbReference type="Gene3D" id="1.10.240.10">
    <property type="entry name" value="Tyrosyl-Transfer RNA Synthetase"/>
    <property type="match status" value="1"/>
</dbReference>
<evidence type="ECO:0000256" key="5">
    <source>
        <dbReference type="ARBA" id="ARBA00022840"/>
    </source>
</evidence>
<dbReference type="InterPro" id="IPR050203">
    <property type="entry name" value="Trp-tRNA_synthetase"/>
</dbReference>
<keyword evidence="3 9" id="KW-0436">Ligase</keyword>
<evidence type="ECO:0000256" key="7">
    <source>
        <dbReference type="ARBA" id="ARBA00023146"/>
    </source>
</evidence>
<comment type="similarity">
    <text evidence="1 9">Belongs to the class-I aminoacyl-tRNA synthetase family.</text>
</comment>
<evidence type="ECO:0000313" key="11">
    <source>
        <dbReference type="Proteomes" id="UP000887565"/>
    </source>
</evidence>
<feature type="compositionally biased region" description="Polar residues" evidence="10">
    <location>
        <begin position="17"/>
        <end position="26"/>
    </location>
</feature>
<dbReference type="PANTHER" id="PTHR43766">
    <property type="entry name" value="TRYPTOPHAN--TRNA LIGASE, MITOCHONDRIAL"/>
    <property type="match status" value="1"/>
</dbReference>